<proteinExistence type="predicted"/>
<evidence type="ECO:0000313" key="3">
    <source>
        <dbReference type="Proteomes" id="UP000824890"/>
    </source>
</evidence>
<feature type="non-terminal residue" evidence="2">
    <location>
        <position position="1"/>
    </location>
</feature>
<feature type="domain" description="DUF1985" evidence="1">
    <location>
        <begin position="221"/>
        <end position="254"/>
    </location>
</feature>
<comment type="caution">
    <text evidence="2">The sequence shown here is derived from an EMBL/GenBank/DDBJ whole genome shotgun (WGS) entry which is preliminary data.</text>
</comment>
<keyword evidence="3" id="KW-1185">Reference proteome</keyword>
<evidence type="ECO:0000313" key="2">
    <source>
        <dbReference type="EMBL" id="KAH0885569.1"/>
    </source>
</evidence>
<organism evidence="2 3">
    <name type="scientific">Brassica napus</name>
    <name type="common">Rape</name>
    <dbReference type="NCBI Taxonomy" id="3708"/>
    <lineage>
        <taxon>Eukaryota</taxon>
        <taxon>Viridiplantae</taxon>
        <taxon>Streptophyta</taxon>
        <taxon>Embryophyta</taxon>
        <taxon>Tracheophyta</taxon>
        <taxon>Spermatophyta</taxon>
        <taxon>Magnoliopsida</taxon>
        <taxon>eudicotyledons</taxon>
        <taxon>Gunneridae</taxon>
        <taxon>Pentapetalae</taxon>
        <taxon>rosids</taxon>
        <taxon>malvids</taxon>
        <taxon>Brassicales</taxon>
        <taxon>Brassicaceae</taxon>
        <taxon>Brassiceae</taxon>
        <taxon>Brassica</taxon>
    </lineage>
</organism>
<sequence length="254" mass="29139">CKKPKFPVKPSLFREQEKTKTPKNFQIRNFRSDCFQKMVASKIFDLRDSSETGDDLAIPDMMFAQGEEPLGVRVLTYQSSRAINFILNALHEDEVEAIRASAFGKLLKNLRSRADLQVNKKHEVWFRFADSPIRFSLREFAIKMVASKIFDLRDSSETGDDLAIPDMMFAQGEEPLGVRVLTYQSSRAINFILNALHEDEVEAIRASAFGKLLKNLRSRADLQVNKKHEVWFRFADSPIRFSLREFAIVTGLPC</sequence>
<dbReference type="InterPro" id="IPR015410">
    <property type="entry name" value="DUF1985"/>
</dbReference>
<dbReference type="PANTHER" id="PTHR48449">
    <property type="entry name" value="DUF1985 DOMAIN-CONTAINING PROTEIN"/>
    <property type="match status" value="1"/>
</dbReference>
<evidence type="ECO:0000259" key="1">
    <source>
        <dbReference type="Pfam" id="PF09331"/>
    </source>
</evidence>
<reference evidence="2 3" key="1">
    <citation type="submission" date="2021-05" db="EMBL/GenBank/DDBJ databases">
        <title>Genome Assembly of Synthetic Allotetraploid Brassica napus Reveals Homoeologous Exchanges between Subgenomes.</title>
        <authorList>
            <person name="Davis J.T."/>
        </authorList>
    </citation>
    <scope>NUCLEOTIDE SEQUENCE [LARGE SCALE GENOMIC DNA]</scope>
    <source>
        <strain evidence="3">cv. Da-Ae</strain>
        <tissue evidence="2">Seedling</tissue>
    </source>
</reference>
<dbReference type="Pfam" id="PF09331">
    <property type="entry name" value="DUF1985"/>
    <property type="match status" value="1"/>
</dbReference>
<feature type="non-terminal residue" evidence="2">
    <location>
        <position position="254"/>
    </location>
</feature>
<dbReference type="PANTHER" id="PTHR48449:SF2">
    <property type="entry name" value="UBIQUITIN-LIKE PROTEASE FAMILY PROFILE DOMAIN-CONTAINING PROTEIN"/>
    <property type="match status" value="1"/>
</dbReference>
<dbReference type="Proteomes" id="UP000824890">
    <property type="component" value="Unassembled WGS sequence"/>
</dbReference>
<name>A0ABQ7ZZ85_BRANA</name>
<accession>A0ABQ7ZZ85</accession>
<gene>
    <name evidence="2" type="ORF">HID58_061665</name>
</gene>
<protein>
    <recommendedName>
        <fullName evidence="1">DUF1985 domain-containing protein</fullName>
    </recommendedName>
</protein>
<dbReference type="EMBL" id="JAGKQM010000014">
    <property type="protein sequence ID" value="KAH0885569.1"/>
    <property type="molecule type" value="Genomic_DNA"/>
</dbReference>